<reference evidence="1 2" key="1">
    <citation type="submission" date="2021-05" db="EMBL/GenBank/DDBJ databases">
        <title>Description of Cellulomonas sp. DKR-3 sp. nov.</title>
        <authorList>
            <person name="Dahal R.H."/>
            <person name="Chaudhary D.K."/>
        </authorList>
    </citation>
    <scope>NUCLEOTIDE SEQUENCE [LARGE SCALE GENOMIC DNA]</scope>
    <source>
        <strain evidence="1 2">DKR-3</strain>
    </source>
</reference>
<protein>
    <submittedName>
        <fullName evidence="1">Uncharacterized protein</fullName>
    </submittedName>
</protein>
<keyword evidence="2" id="KW-1185">Reference proteome</keyword>
<sequence>MDVALPPVLDGRSVLALPTGGPDVLALASAWFADAAWLREPVAARTSTERPMTGARFRGMVVEDAVAAQPGELRLTGASTLVGPHPLDADATRASGLRVAGPLALYALAGEETAQVRGWCVAAARHAAGAVVPAQRAQAVVPDPAAAVDLTLWSPVPLAPAEVLAVVRPAMVGARVQPTELPTPAGGGPQPCGVTATFDYDGEVTLSSGRPLDAPLVLSTLGWREYGPWAYRVTWRSPDEAADSPLAAIARQRVAPTLARVVAALLRSAGGTVVDAGGFVVAPDELDRRSAARR</sequence>
<evidence type="ECO:0000313" key="2">
    <source>
        <dbReference type="Proteomes" id="UP000722125"/>
    </source>
</evidence>
<name>A0ABS5TWW0_9CELL</name>
<dbReference type="EMBL" id="JAHBOH010000001">
    <property type="protein sequence ID" value="MBT0993649.1"/>
    <property type="molecule type" value="Genomic_DNA"/>
</dbReference>
<proteinExistence type="predicted"/>
<organism evidence="1 2">
    <name type="scientific">Cellulomonas fulva</name>
    <dbReference type="NCBI Taxonomy" id="2835530"/>
    <lineage>
        <taxon>Bacteria</taxon>
        <taxon>Bacillati</taxon>
        <taxon>Actinomycetota</taxon>
        <taxon>Actinomycetes</taxon>
        <taxon>Micrococcales</taxon>
        <taxon>Cellulomonadaceae</taxon>
        <taxon>Cellulomonas</taxon>
    </lineage>
</organism>
<gene>
    <name evidence="1" type="ORF">KIN34_05035</name>
</gene>
<dbReference type="RefSeq" id="WP_214347566.1">
    <property type="nucleotide sequence ID" value="NZ_JAHBOH010000001.1"/>
</dbReference>
<comment type="caution">
    <text evidence="1">The sequence shown here is derived from an EMBL/GenBank/DDBJ whole genome shotgun (WGS) entry which is preliminary data.</text>
</comment>
<dbReference type="Proteomes" id="UP000722125">
    <property type="component" value="Unassembled WGS sequence"/>
</dbReference>
<evidence type="ECO:0000313" key="1">
    <source>
        <dbReference type="EMBL" id="MBT0993649.1"/>
    </source>
</evidence>
<accession>A0ABS5TWW0</accession>